<organism evidence="1 2">
    <name type="scientific">Segniliparus rugosus (strain ATCC BAA-974 / DSM 45345 / CCUG 50838 / CIP 108380 / JCM 13579 / CDC 945)</name>
    <dbReference type="NCBI Taxonomy" id="679197"/>
    <lineage>
        <taxon>Bacteria</taxon>
        <taxon>Bacillati</taxon>
        <taxon>Actinomycetota</taxon>
        <taxon>Actinomycetes</taxon>
        <taxon>Mycobacteriales</taxon>
        <taxon>Segniliparaceae</taxon>
        <taxon>Segniliparus</taxon>
    </lineage>
</organism>
<comment type="caution">
    <text evidence="1">The sequence shown here is derived from an EMBL/GenBank/DDBJ whole genome shotgun (WGS) entry which is preliminary data.</text>
</comment>
<protein>
    <recommendedName>
        <fullName evidence="3">Lysin B</fullName>
    </recommendedName>
</protein>
<dbReference type="InterPro" id="IPR029058">
    <property type="entry name" value="AB_hydrolase_fold"/>
</dbReference>
<proteinExistence type="predicted"/>
<evidence type="ECO:0000313" key="1">
    <source>
        <dbReference type="EMBL" id="EFV12953.2"/>
    </source>
</evidence>
<dbReference type="SUPFAM" id="SSF53474">
    <property type="entry name" value="alpha/beta-Hydrolases"/>
    <property type="match status" value="1"/>
</dbReference>
<dbReference type="HOGENOM" id="CLU_071805_0_0_11"/>
<dbReference type="STRING" id="679197.HMPREF9336_02210"/>
<evidence type="ECO:0008006" key="3">
    <source>
        <dbReference type="Google" id="ProtNLM"/>
    </source>
</evidence>
<dbReference type="InterPro" id="IPR041855">
    <property type="entry name" value="Lysin_B_C_ter"/>
</dbReference>
<dbReference type="Gene3D" id="1.10.10.1120">
    <property type="entry name" value="Lysin B, C-terminal linker domain"/>
    <property type="match status" value="1"/>
</dbReference>
<dbReference type="InterPro" id="IPR036365">
    <property type="entry name" value="PGBD-like_sf"/>
</dbReference>
<reference evidence="1 2" key="1">
    <citation type="journal article" date="2011" name="Stand. Genomic Sci.">
        <title>High quality draft genome sequence of Segniliparus rugosus CDC 945(T)= (ATCC BAA-974(T)).</title>
        <authorList>
            <person name="Earl A.M."/>
            <person name="Desjardins C.A."/>
            <person name="Fitzgerald M.G."/>
            <person name="Arachchi H.M."/>
            <person name="Zeng Q."/>
            <person name="Mehta T."/>
            <person name="Griggs A."/>
            <person name="Birren B.W."/>
            <person name="Toney N.C."/>
            <person name="Carr J."/>
            <person name="Posey J."/>
            <person name="Butler W.R."/>
        </authorList>
    </citation>
    <scope>NUCLEOTIDE SEQUENCE [LARGE SCALE GENOMIC DNA]</scope>
    <source>
        <strain evidence="2">ATCC BAA-974 / DSM 45345 / CCUG 50838 / CIP 108380 / JCM 13579 / CDC 945</strain>
    </source>
</reference>
<keyword evidence="2" id="KW-1185">Reference proteome</keyword>
<accession>E5XRT8</accession>
<name>E5XRT8_SEGRC</name>
<dbReference type="RefSeq" id="WP_021030259.1">
    <property type="nucleotide sequence ID" value="NZ_KI391953.1"/>
</dbReference>
<gene>
    <name evidence="1" type="ORF">HMPREF9336_02210</name>
</gene>
<dbReference type="SUPFAM" id="SSF47090">
    <property type="entry name" value="PGBD-like"/>
    <property type="match status" value="1"/>
</dbReference>
<sequence>MHDANGKWIGWGMGDLSPKVADIKAYLRREFPHASGLNYSELYDERLKAVVANIQILLGLPATGVMDYATQRACGYSKPAPPRKPTLFTVHGTGQPDPLGPGIPADTARAVLDLYDWQPIGNYPAAPFPMWPSILDGVEELSRQIDQRPGPFAMAGYSQGAVVVGQVLKHRIMDPAGSLHHRLKDLRKVVFWGNPMRQKGVQHSDEWTYPTASPDSHGILDDRLEGLESAAFEVRDYAHEGDMYACNYDTDADEYKRAVCKIVMKATDLFYGEDSLLAQLGELVRSPVPEGIAMGEAIVNALQFFGGGTAPHAYNFDPAVEFLRG</sequence>
<dbReference type="Proteomes" id="UP000004816">
    <property type="component" value="Unassembled WGS sequence"/>
</dbReference>
<dbReference type="AlphaFoldDB" id="E5XRT8"/>
<dbReference type="EMBL" id="ACZI02000002">
    <property type="protein sequence ID" value="EFV12953.2"/>
    <property type="molecule type" value="Genomic_DNA"/>
</dbReference>
<dbReference type="Gene3D" id="3.40.50.1820">
    <property type="entry name" value="alpha/beta hydrolase"/>
    <property type="match status" value="1"/>
</dbReference>
<dbReference type="eggNOG" id="ENOG5031Q0T">
    <property type="taxonomic scope" value="Bacteria"/>
</dbReference>
<evidence type="ECO:0000313" key="2">
    <source>
        <dbReference type="Proteomes" id="UP000004816"/>
    </source>
</evidence>